<accession>A0A1C6TNA6</accession>
<dbReference type="EMBL" id="FMHW01000003">
    <property type="protein sequence ID" value="SCL43246.1"/>
    <property type="molecule type" value="Genomic_DNA"/>
</dbReference>
<dbReference type="EMBL" id="FMHW01000003">
    <property type="protein sequence ID" value="SCL43148.1"/>
    <property type="molecule type" value="Genomic_DNA"/>
</dbReference>
<evidence type="ECO:0000313" key="3">
    <source>
        <dbReference type="Proteomes" id="UP000198959"/>
    </source>
</evidence>
<protein>
    <submittedName>
        <fullName evidence="2">Uncharacterized protein</fullName>
    </submittedName>
</protein>
<dbReference type="Proteomes" id="UP000198959">
    <property type="component" value="Unassembled WGS sequence"/>
</dbReference>
<dbReference type="STRING" id="145854.GA0074692_6734"/>
<sequence>MTAPIPIASGMRLTPARLNLPAWTPYTPTWTAQTTNPVLSNGTLIGRHRYLDAETVQVRIVLRPGSTTTYGSGQYRFALPVPAVAGGPDPLLQATCLMGGALYRLVGWANAATAAQSFVSMYRDNATTEQLSAWNNTAPIAFANGHSFGMSGIYYVA</sequence>
<dbReference type="RefSeq" id="WP_091654584.1">
    <property type="nucleotide sequence ID" value="NZ_FMHW01000003.1"/>
</dbReference>
<reference evidence="2" key="1">
    <citation type="submission" date="2016-06" db="EMBL/GenBank/DDBJ databases">
        <authorList>
            <person name="Kjaerup R.B."/>
            <person name="Dalgaard T.S."/>
            <person name="Juul-Madsen H.R."/>
        </authorList>
    </citation>
    <scope>NUCLEOTIDE SEQUENCE [LARGE SCALE GENOMIC DNA]</scope>
    <source>
        <strain evidence="2">DSM 43817</strain>
    </source>
</reference>
<evidence type="ECO:0000313" key="2">
    <source>
        <dbReference type="EMBL" id="SCL43246.1"/>
    </source>
</evidence>
<evidence type="ECO:0000313" key="1">
    <source>
        <dbReference type="EMBL" id="SCL43148.1"/>
    </source>
</evidence>
<reference evidence="3" key="2">
    <citation type="submission" date="2016-06" db="EMBL/GenBank/DDBJ databases">
        <authorList>
            <person name="Varghese N."/>
            <person name="Submissions Spin"/>
        </authorList>
    </citation>
    <scope>NUCLEOTIDE SEQUENCE [LARGE SCALE GENOMIC DNA]</scope>
    <source>
        <strain evidence="3">DSM 43817</strain>
    </source>
</reference>
<dbReference type="AlphaFoldDB" id="A0A1C6TNA6"/>
<proteinExistence type="predicted"/>
<keyword evidence="3" id="KW-1185">Reference proteome</keyword>
<gene>
    <name evidence="1" type="ORF">GA0074692_6734</name>
    <name evidence="2" type="ORF">GA0074692_6785</name>
</gene>
<name>A0A1C6TNA6_9ACTN</name>
<dbReference type="OrthoDB" id="4237396at2"/>
<organism evidence="2 3">
    <name type="scientific">Micromonospora pallida</name>
    <dbReference type="NCBI Taxonomy" id="145854"/>
    <lineage>
        <taxon>Bacteria</taxon>
        <taxon>Bacillati</taxon>
        <taxon>Actinomycetota</taxon>
        <taxon>Actinomycetes</taxon>
        <taxon>Micromonosporales</taxon>
        <taxon>Micromonosporaceae</taxon>
        <taxon>Micromonospora</taxon>
    </lineage>
</organism>